<dbReference type="InterPro" id="IPR036397">
    <property type="entry name" value="RNaseH_sf"/>
</dbReference>
<proteinExistence type="predicted"/>
<dbReference type="InterPro" id="IPR039197">
    <property type="entry name" value="Mrs1/Cce1"/>
</dbReference>
<sequence>MLKASTETLANLFATQKVAQLKAIAIQSGNLSSGVKTELVNRLVGHFEATHVEPGSIISFDLGYRNLAYCHLNKDAKILDWARVDLDLPSFHPSVVAPIVRQFIEDRVQTNLKTTDRVVVELQRARSNGGHGVLEHTLRVNCVEAVLWAGLYEYVDKMKRPHIQMTALNRRTVDMLWQPQLDQIILDYPDKFKKLKPGYYYKKRASMLLVEQWIETATEVQCNDHFKAMFEAEKKKDDLSDCLIQAVSWYKWTRFTNDYKNNLLLKD</sequence>
<dbReference type="Proteomes" id="UP001476247">
    <property type="component" value="Unassembled WGS sequence"/>
</dbReference>
<dbReference type="EMBL" id="BAABUJ010000006">
    <property type="protein sequence ID" value="GAA5796633.1"/>
    <property type="molecule type" value="Genomic_DNA"/>
</dbReference>
<dbReference type="SUPFAM" id="SSF53098">
    <property type="entry name" value="Ribonuclease H-like"/>
    <property type="match status" value="1"/>
</dbReference>
<organism evidence="2 3">
    <name type="scientific">Helicostylum pulchrum</name>
    <dbReference type="NCBI Taxonomy" id="562976"/>
    <lineage>
        <taxon>Eukaryota</taxon>
        <taxon>Fungi</taxon>
        <taxon>Fungi incertae sedis</taxon>
        <taxon>Mucoromycota</taxon>
        <taxon>Mucoromycotina</taxon>
        <taxon>Mucoromycetes</taxon>
        <taxon>Mucorales</taxon>
        <taxon>Mucorineae</taxon>
        <taxon>Mucoraceae</taxon>
        <taxon>Helicostylum</taxon>
    </lineage>
</organism>
<dbReference type="CDD" id="cd16963">
    <property type="entry name" value="CCE1"/>
    <property type="match status" value="1"/>
</dbReference>
<evidence type="ECO:0000259" key="1">
    <source>
        <dbReference type="Pfam" id="PF09159"/>
    </source>
</evidence>
<dbReference type="InterPro" id="IPR012337">
    <property type="entry name" value="RNaseH-like_sf"/>
</dbReference>
<protein>
    <recommendedName>
        <fullName evidence="1">Mitochondrial resolvase Ydc2 catalytic domain-containing protein</fullName>
    </recommendedName>
</protein>
<evidence type="ECO:0000313" key="3">
    <source>
        <dbReference type="Proteomes" id="UP001476247"/>
    </source>
</evidence>
<feature type="domain" description="Mitochondrial resolvase Ydc2 catalytic" evidence="1">
    <location>
        <begin position="57"/>
        <end position="223"/>
    </location>
</feature>
<dbReference type="Gene3D" id="3.30.420.10">
    <property type="entry name" value="Ribonuclease H-like superfamily/Ribonuclease H"/>
    <property type="match status" value="1"/>
</dbReference>
<reference evidence="2 3" key="1">
    <citation type="submission" date="2024-04" db="EMBL/GenBank/DDBJ databases">
        <title>genome sequences of Mucor flavus KT1a and Helicostylum pulchrum KT1b strains isolation_sourced from the surface of a dry-aged beef.</title>
        <authorList>
            <person name="Toyotome T."/>
            <person name="Hosono M."/>
            <person name="Torimaru M."/>
            <person name="Fukuda K."/>
            <person name="Mikami N."/>
        </authorList>
    </citation>
    <scope>NUCLEOTIDE SEQUENCE [LARGE SCALE GENOMIC DNA]</scope>
    <source>
        <strain evidence="2 3">KT1b</strain>
    </source>
</reference>
<evidence type="ECO:0000313" key="2">
    <source>
        <dbReference type="EMBL" id="GAA5796633.1"/>
    </source>
</evidence>
<gene>
    <name evidence="2" type="ORF">HPULCUR_002006</name>
</gene>
<keyword evidence="3" id="KW-1185">Reference proteome</keyword>
<comment type="caution">
    <text evidence="2">The sequence shown here is derived from an EMBL/GenBank/DDBJ whole genome shotgun (WGS) entry which is preliminary data.</text>
</comment>
<dbReference type="Pfam" id="PF09159">
    <property type="entry name" value="Ydc2-catalyt"/>
    <property type="match status" value="1"/>
</dbReference>
<name>A0ABP9XPE7_9FUNG</name>
<dbReference type="PANTHER" id="PTHR28072:SF1">
    <property type="entry name" value="CRUCIFORM CUTTING ENDONUCLEASE 1, MITOCHONDRIAL-RELATED"/>
    <property type="match status" value="1"/>
</dbReference>
<dbReference type="PANTHER" id="PTHR28072">
    <property type="entry name" value="CRUCIFORM CUTTING ENDONUCLEASE 1, MITOCHONDRIAL-RELATED"/>
    <property type="match status" value="1"/>
</dbReference>
<dbReference type="InterPro" id="IPR015242">
    <property type="entry name" value="Ydc2_cat"/>
</dbReference>
<accession>A0ABP9XPE7</accession>